<name>A0A495M920_9FLAO</name>
<feature type="domain" description="NAD(P)-binding" evidence="1">
    <location>
        <begin position="7"/>
        <end position="223"/>
    </location>
</feature>
<dbReference type="InterPro" id="IPR036291">
    <property type="entry name" value="NAD(P)-bd_dom_sf"/>
</dbReference>
<gene>
    <name evidence="2" type="ORF">CLV94_2375</name>
</gene>
<evidence type="ECO:0000313" key="3">
    <source>
        <dbReference type="Proteomes" id="UP000277579"/>
    </source>
</evidence>
<dbReference type="Gene3D" id="3.40.50.720">
    <property type="entry name" value="NAD(P)-binding Rossmann-like Domain"/>
    <property type="match status" value="1"/>
</dbReference>
<dbReference type="PANTHER" id="PTHR15020">
    <property type="entry name" value="FLAVIN REDUCTASE-RELATED"/>
    <property type="match status" value="1"/>
</dbReference>
<dbReference type="SUPFAM" id="SSF51735">
    <property type="entry name" value="NAD(P)-binding Rossmann-fold domains"/>
    <property type="match status" value="1"/>
</dbReference>
<organism evidence="2 3">
    <name type="scientific">Flavobacterium endophyticum</name>
    <dbReference type="NCBI Taxonomy" id="1540163"/>
    <lineage>
        <taxon>Bacteria</taxon>
        <taxon>Pseudomonadati</taxon>
        <taxon>Bacteroidota</taxon>
        <taxon>Flavobacteriia</taxon>
        <taxon>Flavobacteriales</taxon>
        <taxon>Flavobacteriaceae</taxon>
        <taxon>Flavobacterium</taxon>
    </lineage>
</organism>
<dbReference type="EMBL" id="RBLC01000003">
    <property type="protein sequence ID" value="RKS21740.1"/>
    <property type="molecule type" value="Genomic_DNA"/>
</dbReference>
<dbReference type="RefSeq" id="WP_121376685.1">
    <property type="nucleotide sequence ID" value="NZ_RBLC01000003.1"/>
</dbReference>
<comment type="caution">
    <text evidence="2">The sequence shown here is derived from an EMBL/GenBank/DDBJ whole genome shotgun (WGS) entry which is preliminary data.</text>
</comment>
<dbReference type="Pfam" id="PF13460">
    <property type="entry name" value="NAD_binding_10"/>
    <property type="match status" value="1"/>
</dbReference>
<dbReference type="OrthoDB" id="9803892at2"/>
<protein>
    <submittedName>
        <fullName evidence="2">Putative NAD(P)-binding protein</fullName>
    </submittedName>
</protein>
<reference evidence="2 3" key="1">
    <citation type="submission" date="2018-10" db="EMBL/GenBank/DDBJ databases">
        <title>Genomic Encyclopedia of Archaeal and Bacterial Type Strains, Phase II (KMG-II): from individual species to whole genera.</title>
        <authorList>
            <person name="Goeker M."/>
        </authorList>
    </citation>
    <scope>NUCLEOTIDE SEQUENCE [LARGE SCALE GENOMIC DNA]</scope>
    <source>
        <strain evidence="2 3">DSM 29537</strain>
    </source>
</reference>
<evidence type="ECO:0000313" key="2">
    <source>
        <dbReference type="EMBL" id="RKS21740.1"/>
    </source>
</evidence>
<sequence length="246" mass="27718">MITAVVGASGATGKLLVAQLLEAGQKVKVIVRSSSLIPEQWESHERITVIRVNAITAISVDEMAAYLKDCQSVASYLGHNPNLKGIYGKPRRLVEETIRLFCEAAIRNAPEKPIRLVLMNTAGNSNRDLDERVSFRQKIVIGLFRLLLPPHRDNERAADYLRKKIGPNHPFVEWTVVRPDSLIDEKSVTTYSLHPSPTRSALFDPGYTSRSNVAHFMCRLLRNDAVWNKWKGKMPVLYNDNTTEAR</sequence>
<accession>A0A495M920</accession>
<dbReference type="Proteomes" id="UP000277579">
    <property type="component" value="Unassembled WGS sequence"/>
</dbReference>
<dbReference type="PANTHER" id="PTHR15020:SF11">
    <property type="entry name" value="OS06G0360300 PROTEIN"/>
    <property type="match status" value="1"/>
</dbReference>
<evidence type="ECO:0000259" key="1">
    <source>
        <dbReference type="Pfam" id="PF13460"/>
    </source>
</evidence>
<dbReference type="AlphaFoldDB" id="A0A495M920"/>
<dbReference type="InterPro" id="IPR016040">
    <property type="entry name" value="NAD(P)-bd_dom"/>
</dbReference>
<proteinExistence type="predicted"/>
<keyword evidence="3" id="KW-1185">Reference proteome</keyword>